<dbReference type="Proteomes" id="UP000014854">
    <property type="component" value="Unassembled WGS sequence"/>
</dbReference>
<accession>S7HWN5</accession>
<evidence type="ECO:0000313" key="2">
    <source>
        <dbReference type="Proteomes" id="UP000014854"/>
    </source>
</evidence>
<dbReference type="EMBL" id="ASXS01000024">
    <property type="protein sequence ID" value="EPP20108.1"/>
    <property type="molecule type" value="Genomic_DNA"/>
</dbReference>
<protein>
    <submittedName>
        <fullName evidence="1">Uncharacterized protein</fullName>
    </submittedName>
</protein>
<organism evidence="1 2">
    <name type="scientific">Vibrio fluvialis PG41</name>
    <dbReference type="NCBI Taxonomy" id="1336752"/>
    <lineage>
        <taxon>Bacteria</taxon>
        <taxon>Pseudomonadati</taxon>
        <taxon>Pseudomonadota</taxon>
        <taxon>Gammaproteobacteria</taxon>
        <taxon>Vibrionales</taxon>
        <taxon>Vibrionaceae</taxon>
        <taxon>Vibrio</taxon>
    </lineage>
</organism>
<reference evidence="1 2" key="1">
    <citation type="journal article" date="2013" name="Gut Pathog.">
        <title>Evidence of a new metabolic capacity in an emerging diarrheal pathogen: lessons from the draft genomes of Vibrio fluvialis strains PG41 and I21563.</title>
        <authorList>
            <person name="Khatri I."/>
            <person name="Mahajan S."/>
            <person name="Dureja C."/>
            <person name="Subramanian S."/>
            <person name="Raychaudhuri S."/>
        </authorList>
    </citation>
    <scope>NUCLEOTIDE SEQUENCE [LARGE SCALE GENOMIC DNA]</scope>
    <source>
        <strain evidence="1 2">PG41</strain>
    </source>
</reference>
<name>S7HWN5_VIBFL</name>
<sequence length="44" mass="5557">MSLANQFTFQQYWLDHTQMTLNLIYDFLFLKKWEFMEKLQHTNL</sequence>
<dbReference type="AlphaFoldDB" id="S7HWN5"/>
<proteinExistence type="predicted"/>
<gene>
    <name evidence="1" type="ORF">L910_2500</name>
</gene>
<evidence type="ECO:0000313" key="1">
    <source>
        <dbReference type="EMBL" id="EPP20108.1"/>
    </source>
</evidence>
<comment type="caution">
    <text evidence="1">The sequence shown here is derived from an EMBL/GenBank/DDBJ whole genome shotgun (WGS) entry which is preliminary data.</text>
</comment>
<dbReference type="PATRIC" id="fig|1336752.4.peg.4173"/>